<reference evidence="2" key="1">
    <citation type="submission" date="2021-01" db="EMBL/GenBank/DDBJ databases">
        <authorList>
            <person name="Corre E."/>
            <person name="Pelletier E."/>
            <person name="Niang G."/>
            <person name="Scheremetjew M."/>
            <person name="Finn R."/>
            <person name="Kale V."/>
            <person name="Holt S."/>
            <person name="Cochrane G."/>
            <person name="Meng A."/>
            <person name="Brown T."/>
            <person name="Cohen L."/>
        </authorList>
    </citation>
    <scope>NUCLEOTIDE SEQUENCE</scope>
    <source>
        <strain evidence="2">CCMP1594</strain>
    </source>
</reference>
<dbReference type="AlphaFoldDB" id="A0A7S4GBF2"/>
<feature type="chain" id="PRO_5030525034" evidence="1">
    <location>
        <begin position="19"/>
        <end position="231"/>
    </location>
</feature>
<name>A0A7S4GBF2_9EUGL</name>
<dbReference type="EMBL" id="HBJA01124184">
    <property type="protein sequence ID" value="CAE0831469.1"/>
    <property type="molecule type" value="Transcribed_RNA"/>
</dbReference>
<proteinExistence type="predicted"/>
<feature type="signal peptide" evidence="1">
    <location>
        <begin position="1"/>
        <end position="18"/>
    </location>
</feature>
<keyword evidence="1" id="KW-0732">Signal</keyword>
<evidence type="ECO:0000313" key="2">
    <source>
        <dbReference type="EMBL" id="CAE0831469.1"/>
    </source>
</evidence>
<evidence type="ECO:0000256" key="1">
    <source>
        <dbReference type="SAM" id="SignalP"/>
    </source>
</evidence>
<accession>A0A7S4GBF2</accession>
<sequence>MGVISGVVTLGWCCTVCARCGAVLKFPGILRGEEALSKPLRQEYVEASNCMGNPALAGKVCHRATQFLGLPITGCDGRSSLAQMTQTYQHDTGILRSHVGGPKCGTHNLANQFYKGSLHQASKNSCWTALSKRVSLAGAPLRRDGISFSHVLSGDPVRGEGRGAVGLDLLGTPSLVGWAPCACCAKWYGGPHGHLFLLHLGSSGTVRECNRLSLMPLPWGKLADSTLLRGV</sequence>
<organism evidence="2">
    <name type="scientific">Eutreptiella gymnastica</name>
    <dbReference type="NCBI Taxonomy" id="73025"/>
    <lineage>
        <taxon>Eukaryota</taxon>
        <taxon>Discoba</taxon>
        <taxon>Euglenozoa</taxon>
        <taxon>Euglenida</taxon>
        <taxon>Spirocuta</taxon>
        <taxon>Euglenophyceae</taxon>
        <taxon>Eutreptiales</taxon>
        <taxon>Eutreptiaceae</taxon>
        <taxon>Eutreptiella</taxon>
    </lineage>
</organism>
<protein>
    <submittedName>
        <fullName evidence="2">Uncharacterized protein</fullName>
    </submittedName>
</protein>
<gene>
    <name evidence="2" type="ORF">EGYM00163_LOCUS42751</name>
</gene>